<dbReference type="AlphaFoldDB" id="A0A4Y7PJI0"/>
<proteinExistence type="predicted"/>
<keyword evidence="1" id="KW-1133">Transmembrane helix</keyword>
<feature type="transmembrane region" description="Helical" evidence="1">
    <location>
        <begin position="224"/>
        <end position="244"/>
    </location>
</feature>
<dbReference type="Proteomes" id="UP000294933">
    <property type="component" value="Unassembled WGS sequence"/>
</dbReference>
<dbReference type="PANTHER" id="PTHR40465:SF1">
    <property type="entry name" value="DUF6534 DOMAIN-CONTAINING PROTEIN"/>
    <property type="match status" value="1"/>
</dbReference>
<dbReference type="InterPro" id="IPR045339">
    <property type="entry name" value="DUF6534"/>
</dbReference>
<keyword evidence="1" id="KW-0812">Transmembrane</keyword>
<dbReference type="Pfam" id="PF20152">
    <property type="entry name" value="DUF6534"/>
    <property type="match status" value="1"/>
</dbReference>
<reference evidence="3 4" key="1">
    <citation type="submission" date="2018-06" db="EMBL/GenBank/DDBJ databases">
        <title>A transcriptomic atlas of mushroom development highlights an independent origin of complex multicellularity.</title>
        <authorList>
            <consortium name="DOE Joint Genome Institute"/>
            <person name="Krizsan K."/>
            <person name="Almasi E."/>
            <person name="Merenyi Z."/>
            <person name="Sahu N."/>
            <person name="Viragh M."/>
            <person name="Koszo T."/>
            <person name="Mondo S."/>
            <person name="Kiss B."/>
            <person name="Balint B."/>
            <person name="Kues U."/>
            <person name="Barry K."/>
            <person name="Hegedus J.C."/>
            <person name="Henrissat B."/>
            <person name="Johnson J."/>
            <person name="Lipzen A."/>
            <person name="Ohm R."/>
            <person name="Nagy I."/>
            <person name="Pangilinan J."/>
            <person name="Yan J."/>
            <person name="Xiong Y."/>
            <person name="Grigoriev I.V."/>
            <person name="Hibbett D.S."/>
            <person name="Nagy L.G."/>
        </authorList>
    </citation>
    <scope>NUCLEOTIDE SEQUENCE [LARGE SCALE GENOMIC DNA]</scope>
    <source>
        <strain evidence="3 4">SZMC22713</strain>
    </source>
</reference>
<dbReference type="EMBL" id="ML170268">
    <property type="protein sequence ID" value="TDL15623.1"/>
    <property type="molecule type" value="Genomic_DNA"/>
</dbReference>
<protein>
    <recommendedName>
        <fullName evidence="2">DUF6534 domain-containing protein</fullName>
    </recommendedName>
</protein>
<dbReference type="OrthoDB" id="2535105at2759"/>
<dbReference type="PANTHER" id="PTHR40465">
    <property type="entry name" value="CHROMOSOME 1, WHOLE GENOME SHOTGUN SEQUENCE"/>
    <property type="match status" value="1"/>
</dbReference>
<evidence type="ECO:0000313" key="3">
    <source>
        <dbReference type="EMBL" id="TDL15623.1"/>
    </source>
</evidence>
<feature type="transmembrane region" description="Helical" evidence="1">
    <location>
        <begin position="82"/>
        <end position="105"/>
    </location>
</feature>
<feature type="transmembrane region" description="Helical" evidence="1">
    <location>
        <begin position="12"/>
        <end position="34"/>
    </location>
</feature>
<feature type="transmembrane region" description="Helical" evidence="1">
    <location>
        <begin position="46"/>
        <end position="70"/>
    </location>
</feature>
<dbReference type="VEuPathDB" id="FungiDB:BD410DRAFT_796209"/>
<organism evidence="3 4">
    <name type="scientific">Rickenella mellea</name>
    <dbReference type="NCBI Taxonomy" id="50990"/>
    <lineage>
        <taxon>Eukaryota</taxon>
        <taxon>Fungi</taxon>
        <taxon>Dikarya</taxon>
        <taxon>Basidiomycota</taxon>
        <taxon>Agaricomycotina</taxon>
        <taxon>Agaricomycetes</taxon>
        <taxon>Hymenochaetales</taxon>
        <taxon>Rickenellaceae</taxon>
        <taxon>Rickenella</taxon>
    </lineage>
</organism>
<dbReference type="STRING" id="50990.A0A4Y7PJI0"/>
<feature type="transmembrane region" description="Helical" evidence="1">
    <location>
        <begin position="117"/>
        <end position="137"/>
    </location>
</feature>
<feature type="domain" description="DUF6534" evidence="2">
    <location>
        <begin position="163"/>
        <end position="249"/>
    </location>
</feature>
<sequence length="338" mass="38224">MATSLGDTFGAALIGLFASAVLHGVTILQTFRYFRRYPKDATHSKILVVALWSADITQLILCIWSLYWYLVTNFGNYDNLFIPYWTMNVQIVINGGISVCVKLMFAWRVYKFSHNKITFAIIITLSLFSGALCGYFTMESFILDDFAEYTKLRWVICAALGSSTAANILIAGSLCYYLRQMRSGFSRSNTLIAKIMFYALNTGVLTSIAATTALVTFAAMPTNFVWLSFFWILGRFYVNSLLATMNYREPNRAKLSTSSMHVMSTLQLPNHYHSADEYSLHRDYKTTPLVVRVETTTETIEDQIDHHHHTSVRYPSALAFPFPPSPVVFKTSELPTAV</sequence>
<keyword evidence="4" id="KW-1185">Reference proteome</keyword>
<evidence type="ECO:0000313" key="4">
    <source>
        <dbReference type="Proteomes" id="UP000294933"/>
    </source>
</evidence>
<keyword evidence="1" id="KW-0472">Membrane</keyword>
<name>A0A4Y7PJI0_9AGAM</name>
<accession>A0A4Y7PJI0</accession>
<evidence type="ECO:0000256" key="1">
    <source>
        <dbReference type="SAM" id="Phobius"/>
    </source>
</evidence>
<gene>
    <name evidence="3" type="ORF">BD410DRAFT_796209</name>
</gene>
<evidence type="ECO:0000259" key="2">
    <source>
        <dbReference type="Pfam" id="PF20152"/>
    </source>
</evidence>
<feature type="transmembrane region" description="Helical" evidence="1">
    <location>
        <begin position="152"/>
        <end position="178"/>
    </location>
</feature>
<feature type="transmembrane region" description="Helical" evidence="1">
    <location>
        <begin position="198"/>
        <end position="218"/>
    </location>
</feature>